<evidence type="ECO:0000313" key="3">
    <source>
        <dbReference type="Proteomes" id="UP001165427"/>
    </source>
</evidence>
<feature type="transmembrane region" description="Helical" evidence="1">
    <location>
        <begin position="12"/>
        <end position="33"/>
    </location>
</feature>
<keyword evidence="3" id="KW-1185">Reference proteome</keyword>
<name>A0AA41R433_9BACT</name>
<keyword evidence="1" id="KW-0472">Membrane</keyword>
<evidence type="ECO:0000256" key="1">
    <source>
        <dbReference type="SAM" id="Phobius"/>
    </source>
</evidence>
<organism evidence="2 3">
    <name type="scientific">Desulfatitalea alkaliphila</name>
    <dbReference type="NCBI Taxonomy" id="2929485"/>
    <lineage>
        <taxon>Bacteria</taxon>
        <taxon>Pseudomonadati</taxon>
        <taxon>Thermodesulfobacteriota</taxon>
        <taxon>Desulfobacteria</taxon>
        <taxon>Desulfobacterales</taxon>
        <taxon>Desulfosarcinaceae</taxon>
        <taxon>Desulfatitalea</taxon>
    </lineage>
</organism>
<keyword evidence="1" id="KW-0812">Transmembrane</keyword>
<keyword evidence="1" id="KW-1133">Transmembrane helix</keyword>
<dbReference type="EMBL" id="JALJRB010000019">
    <property type="protein sequence ID" value="MCJ8501984.1"/>
    <property type="molecule type" value="Genomic_DNA"/>
</dbReference>
<evidence type="ECO:0000313" key="2">
    <source>
        <dbReference type="EMBL" id="MCJ8501984.1"/>
    </source>
</evidence>
<comment type="caution">
    <text evidence="2">The sequence shown here is derived from an EMBL/GenBank/DDBJ whole genome shotgun (WGS) entry which is preliminary data.</text>
</comment>
<reference evidence="2" key="1">
    <citation type="submission" date="2022-04" db="EMBL/GenBank/DDBJ databases">
        <title>Desulfatitalea alkaliphila sp. nov., a novel anaerobic sulfate-reducing bacterium isolated from terrestrial mud volcano, Taman Peninsula, Russia.</title>
        <authorList>
            <person name="Khomyakova M.A."/>
            <person name="Merkel A.Y."/>
            <person name="Slobodkin A.I."/>
        </authorList>
    </citation>
    <scope>NUCLEOTIDE SEQUENCE</scope>
    <source>
        <strain evidence="2">M08but</strain>
    </source>
</reference>
<sequence length="175" mass="20098">MILNRLSNRHLVWLGLCGAAIVAFLLLFVLPNLRTMKEMDNRVATLTQRVQSQELLHPVYRTLIRQSRHRLPEQLPIPADNDAPLPSIDDIQGVFTEMAREHRVVFESAAPDPASYLQENTQLVMNVVFSGDFVDFQPLLFRLCQLPYINAITSVGIHTREDRRRMALRLVLNPM</sequence>
<gene>
    <name evidence="2" type="ORF">MRX98_15480</name>
</gene>
<accession>A0AA41R433</accession>
<proteinExistence type="predicted"/>
<dbReference type="Proteomes" id="UP001165427">
    <property type="component" value="Unassembled WGS sequence"/>
</dbReference>
<protein>
    <submittedName>
        <fullName evidence="2">Uncharacterized protein</fullName>
    </submittedName>
</protein>
<dbReference type="RefSeq" id="WP_246911623.1">
    <property type="nucleotide sequence ID" value="NZ_JALJRB010000019.1"/>
</dbReference>
<dbReference type="AlphaFoldDB" id="A0AA41R433"/>